<dbReference type="RefSeq" id="WP_184133515.1">
    <property type="nucleotide sequence ID" value="NZ_JACHFL010000007.1"/>
</dbReference>
<sequence length="91" mass="9982">MAAPIRNHNGEAIAAGAFTLPAAWALEGQVVLCSAVQETCRRISYRTGYSESLAQEHRLIWMSVDGQVRLQAKSQRERGPRVDCSVLATLL</sequence>
<reference evidence="1 2" key="1">
    <citation type="submission" date="2020-08" db="EMBL/GenBank/DDBJ databases">
        <title>Genomic Encyclopedia of Type Strains, Phase IV (KMG-IV): sequencing the most valuable type-strain genomes for metagenomic binning, comparative biology and taxonomic classification.</title>
        <authorList>
            <person name="Goeker M."/>
        </authorList>
    </citation>
    <scope>NUCLEOTIDE SEQUENCE [LARGE SCALE GENOMIC DNA]</scope>
    <source>
        <strain evidence="1 2">DSM 27939</strain>
    </source>
</reference>
<comment type="caution">
    <text evidence="1">The sequence shown here is derived from an EMBL/GenBank/DDBJ whole genome shotgun (WGS) entry which is preliminary data.</text>
</comment>
<accession>A0A7W8JV92</accession>
<proteinExistence type="predicted"/>
<dbReference type="AlphaFoldDB" id="A0A7W8JV92"/>
<name>A0A7W8JV92_9DEIO</name>
<protein>
    <submittedName>
        <fullName evidence="1">Uncharacterized protein</fullName>
    </submittedName>
</protein>
<evidence type="ECO:0000313" key="2">
    <source>
        <dbReference type="Proteomes" id="UP000552709"/>
    </source>
</evidence>
<organism evidence="1 2">
    <name type="scientific">Deinococcus humi</name>
    <dbReference type="NCBI Taxonomy" id="662880"/>
    <lineage>
        <taxon>Bacteria</taxon>
        <taxon>Thermotogati</taxon>
        <taxon>Deinococcota</taxon>
        <taxon>Deinococci</taxon>
        <taxon>Deinococcales</taxon>
        <taxon>Deinococcaceae</taxon>
        <taxon>Deinococcus</taxon>
    </lineage>
</organism>
<gene>
    <name evidence="1" type="ORF">HNQ08_002982</name>
</gene>
<evidence type="ECO:0000313" key="1">
    <source>
        <dbReference type="EMBL" id="MBB5363875.1"/>
    </source>
</evidence>
<dbReference type="Proteomes" id="UP000552709">
    <property type="component" value="Unassembled WGS sequence"/>
</dbReference>
<dbReference type="EMBL" id="JACHFL010000007">
    <property type="protein sequence ID" value="MBB5363875.1"/>
    <property type="molecule type" value="Genomic_DNA"/>
</dbReference>
<keyword evidence="2" id="KW-1185">Reference proteome</keyword>